<accession>A0A3A6W3M9</accession>
<name>A0A3A6W3M9_LEGPN</name>
<dbReference type="EMBL" id="QWDR01000001">
    <property type="protein sequence ID" value="RJY34052.1"/>
    <property type="molecule type" value="Genomic_DNA"/>
</dbReference>
<dbReference type="AlphaFoldDB" id="A0A3A6W3M9"/>
<reference evidence="1 2" key="1">
    <citation type="submission" date="2018-08" db="EMBL/GenBank/DDBJ databases">
        <title>Genome Sequences of Legionella pneumophila subsp. pneumophila Isolates, Recovered from a Drinking Water System in a Large Builging.</title>
        <authorList>
            <person name="Gomez-Alvarez V."/>
            <person name="Boczek L."/>
            <person name="King D."/>
            <person name="Pemberton A."/>
            <person name="Pfaller S."/>
            <person name="Rodgers M."/>
            <person name="Santodomingo J."/>
            <person name="Revetta R."/>
        </authorList>
    </citation>
    <scope>NUCLEOTIDE SEQUENCE [LARGE SCALE GENOMIC DNA]</scope>
    <source>
        <strain evidence="1 2">L01C.1</strain>
    </source>
</reference>
<evidence type="ECO:0000313" key="1">
    <source>
        <dbReference type="EMBL" id="RJY34052.1"/>
    </source>
</evidence>
<proteinExistence type="predicted"/>
<organism evidence="1 2">
    <name type="scientific">Legionella pneumophila subsp. pneumophila</name>
    <dbReference type="NCBI Taxonomy" id="91891"/>
    <lineage>
        <taxon>Bacteria</taxon>
        <taxon>Pseudomonadati</taxon>
        <taxon>Pseudomonadota</taxon>
        <taxon>Gammaproteobacteria</taxon>
        <taxon>Legionellales</taxon>
        <taxon>Legionellaceae</taxon>
        <taxon>Legionella</taxon>
    </lineage>
</organism>
<protein>
    <submittedName>
        <fullName evidence="1">Uncharacterized protein</fullName>
    </submittedName>
</protein>
<gene>
    <name evidence="1" type="ORF">D1H98_04460</name>
</gene>
<comment type="caution">
    <text evidence="1">The sequence shown here is derived from an EMBL/GenBank/DDBJ whole genome shotgun (WGS) entry which is preliminary data.</text>
</comment>
<evidence type="ECO:0000313" key="2">
    <source>
        <dbReference type="Proteomes" id="UP000277145"/>
    </source>
</evidence>
<dbReference type="Proteomes" id="UP000277145">
    <property type="component" value="Unassembled WGS sequence"/>
</dbReference>
<sequence length="60" mass="7085">MDKDYIRSCRYPGFVRAEEMRKHRLEALARNIKFHTRLRDGINASSARTIQDNVSIIHVK</sequence>